<accession>A0A1E3HIA6</accession>
<gene>
    <name evidence="2" type="ORF">L202_06609</name>
</gene>
<dbReference type="AlphaFoldDB" id="A0A1E3HIA6"/>
<dbReference type="RefSeq" id="XP_018991126.1">
    <property type="nucleotide sequence ID" value="XM_019141151.1"/>
</dbReference>
<feature type="region of interest" description="Disordered" evidence="1">
    <location>
        <begin position="1"/>
        <end position="24"/>
    </location>
</feature>
<dbReference type="PANTHER" id="PTHR33324">
    <property type="entry name" value="EXPRESSED PROTEIN"/>
    <property type="match status" value="1"/>
</dbReference>
<dbReference type="PANTHER" id="PTHR33324:SF2">
    <property type="entry name" value="MYB_SANT-LIKE DNA-BINDING DOMAIN-CONTAINING PROTEIN"/>
    <property type="match status" value="1"/>
</dbReference>
<feature type="compositionally biased region" description="Polar residues" evidence="1">
    <location>
        <begin position="245"/>
        <end position="272"/>
    </location>
</feature>
<dbReference type="Proteomes" id="UP000094065">
    <property type="component" value="Unassembled WGS sequence"/>
</dbReference>
<protein>
    <submittedName>
        <fullName evidence="2">Uncharacterized protein</fullName>
    </submittedName>
</protein>
<evidence type="ECO:0000313" key="2">
    <source>
        <dbReference type="EMBL" id="ODN75476.1"/>
    </source>
</evidence>
<organism evidence="2 3">
    <name type="scientific">Cryptococcus amylolentus CBS 6039</name>
    <dbReference type="NCBI Taxonomy" id="1295533"/>
    <lineage>
        <taxon>Eukaryota</taxon>
        <taxon>Fungi</taxon>
        <taxon>Dikarya</taxon>
        <taxon>Basidiomycota</taxon>
        <taxon>Agaricomycotina</taxon>
        <taxon>Tremellomycetes</taxon>
        <taxon>Tremellales</taxon>
        <taxon>Cryptococcaceae</taxon>
        <taxon>Cryptococcus</taxon>
    </lineage>
</organism>
<sequence length="417" mass="47162">MPAPPSTPATANRSNRKTDGDDASAWRWKHNKKNSTICVGPDGRTGEDYLVDWMSVPENWAAYSDSNDRAKFAADVIYKWLSKKKIKNFEKAKASGVQDRIQKIKKAFDEALALQKPTGEGVTEDDLARGIKTQVLTLYIAKIKENCPFFFTLLPSLKDRNANITEQSSVHQMGDREVSTTPSMARHVSSRSEIEEQPVGMEAEDVENDDVFSVRGTRANSLSTNITSNHGVADKPTSGARGAGSLSNGSRARASLNAQDTPTSGKGRRGNTNLNEQLQGLFRDHSTASIQGCKEIAEQQAQAALALEQYKVAEQARRFEGELQVKSERLKVEDGRYEVRFKMEQEEREWKRKRDEQDAHWRNVKAQREELRAQDEMAAKKWEFEHELFKEYVAAGDPKEEARKKAIEETRRRFTYD</sequence>
<name>A0A1E3HIA6_9TREE</name>
<feature type="region of interest" description="Disordered" evidence="1">
    <location>
        <begin position="222"/>
        <end position="272"/>
    </location>
</feature>
<feature type="region of interest" description="Disordered" evidence="1">
    <location>
        <begin position="166"/>
        <end position="199"/>
    </location>
</feature>
<comment type="caution">
    <text evidence="2">The sequence shown here is derived from an EMBL/GenBank/DDBJ whole genome shotgun (WGS) entry which is preliminary data.</text>
</comment>
<dbReference type="EMBL" id="AWGJ01000010">
    <property type="protein sequence ID" value="ODN75476.1"/>
    <property type="molecule type" value="Genomic_DNA"/>
</dbReference>
<keyword evidence="3" id="KW-1185">Reference proteome</keyword>
<proteinExistence type="predicted"/>
<dbReference type="GeneID" id="30157918"/>
<evidence type="ECO:0000256" key="1">
    <source>
        <dbReference type="SAM" id="MobiDB-lite"/>
    </source>
</evidence>
<dbReference type="OrthoDB" id="2577265at2759"/>
<reference evidence="2 3" key="1">
    <citation type="submission" date="2016-06" db="EMBL/GenBank/DDBJ databases">
        <title>Evolution of pathogenesis and genome organization in the Tremellales.</title>
        <authorList>
            <person name="Cuomo C."/>
            <person name="Litvintseva A."/>
            <person name="Heitman J."/>
            <person name="Chen Y."/>
            <person name="Sun S."/>
            <person name="Springer D."/>
            <person name="Dromer F."/>
            <person name="Young S."/>
            <person name="Zeng Q."/>
            <person name="Chapman S."/>
            <person name="Gujja S."/>
            <person name="Saif S."/>
            <person name="Birren B."/>
        </authorList>
    </citation>
    <scope>NUCLEOTIDE SEQUENCE [LARGE SCALE GENOMIC DNA]</scope>
    <source>
        <strain evidence="2 3">CBS 6039</strain>
    </source>
</reference>
<evidence type="ECO:0000313" key="3">
    <source>
        <dbReference type="Proteomes" id="UP000094065"/>
    </source>
</evidence>